<evidence type="ECO:0000256" key="8">
    <source>
        <dbReference type="ARBA" id="ARBA00023237"/>
    </source>
</evidence>
<comment type="caution">
    <text evidence="16">The sequence shown here is derived from an EMBL/GenBank/DDBJ whole genome shotgun (WGS) entry which is preliminary data.</text>
</comment>
<keyword evidence="2 9" id="KW-0813">Transport</keyword>
<evidence type="ECO:0000313" key="16">
    <source>
        <dbReference type="EMBL" id="MEI2456328.1"/>
    </source>
</evidence>
<keyword evidence="4 9" id="KW-0812">Transmembrane</keyword>
<accession>A0ABU8D5N1</accession>
<sequence length="966" mass="103747">MTLKTTKLRDAIVFALCVGATSLAGTGLAAAQDTPAPAPAASEEATTLDRIQVTGSRISIPGLTTNSPVMTVDREEIARNQPVAAEDFLRVVPGAVPSIGPGTNNGSNGGATINLRGLGDNRTVVLMDGRRVVPFNLFGVVDTNVIPVALIESVDLVTGGASAVYGADAVAGVVNFVLKRNFEGIEVNSSYGQSSKQDADRRNTTVTMGMNLDDGRGNFVLSLGKTDNDPLLQGSRGFSEFNLDSTDGSEGGSGTGIPTRAGVLGQIDPATGRFTGQTVPFNYNPYNFNQTALDRWQATALGRYEINEHAEAYTQLLYTRSNVFSQIAPGGLFGGRFNVGIGNPLIPEPARQQLCSTFGVTGGPCSVGSAGVVSTTLNRRTTELGTRSTDFQNKVFQATIGLRGDINDNWRYDAYWSHGEADQLTVSAGFLSKARTQQALLSTDGINCVDPSGGCVPLNLWGLEGTISKDSKKFLEVLTFATQRVEQEVWSGSVNGDLGDSFKSPWADYPIGVAFGLEGRKVEAMNKADAASRDQNEVQGSGGANPDVDGSFTLREAYVETIIPIISGKTGAQSLNFEAGYRHSQFKSGQTDTDYGSYKYGLEWAPIEQLRFRGMFQRATRAPNVNELFQPVVTGLDNTAVDPCQASELAKHGGINGPVGQLCVATGVPQAILNSQGGVEEPSAGQANAFVGGNPILGPEKADTQTLGLVWQPVQDLSITLDYWKIDIKDAITRPVLGDALFGCYSQEFNPTLSVSHPMCQLMIGARESQDGSLNGEARGPFLDRSNKGRITTSGWDLGVRYGLPLANEWGRLDFSLDLTKTDKYDYQGDPAVAKHDCLGVYGVSCNVIAGIVYDYKSNFRAVWSIKDFELGMNWRHLSSVDVEPGPIEWFPAYTSIDAYDYFDLTMAYELPWNARINLTVNNIADKKPPVVGSNIGSTGFNSGNTFPQYYDTLGRYYTLGLTMRF</sequence>
<evidence type="ECO:0000256" key="5">
    <source>
        <dbReference type="ARBA" id="ARBA00022729"/>
    </source>
</evidence>
<dbReference type="InterPro" id="IPR012910">
    <property type="entry name" value="Plug_dom"/>
</dbReference>
<evidence type="ECO:0000256" key="13">
    <source>
        <dbReference type="SAM" id="SignalP"/>
    </source>
</evidence>
<feature type="region of interest" description="Disordered" evidence="12">
    <location>
        <begin position="526"/>
        <end position="546"/>
    </location>
</feature>
<dbReference type="InterPro" id="IPR037066">
    <property type="entry name" value="Plug_dom_sf"/>
</dbReference>
<dbReference type="Gene3D" id="2.170.130.10">
    <property type="entry name" value="TonB-dependent receptor, plug domain"/>
    <property type="match status" value="1"/>
</dbReference>
<evidence type="ECO:0000256" key="3">
    <source>
        <dbReference type="ARBA" id="ARBA00022452"/>
    </source>
</evidence>
<dbReference type="InterPro" id="IPR010917">
    <property type="entry name" value="TonB_rcpt_CS"/>
</dbReference>
<reference evidence="16 17" key="1">
    <citation type="submission" date="2024-02" db="EMBL/GenBank/DDBJ databases">
        <title>Lysobacter Genome Sequencing and Mining.</title>
        <authorList>
            <person name="Bierman J."/>
            <person name="Walker M.C."/>
        </authorList>
    </citation>
    <scope>NUCLEOTIDE SEQUENCE [LARGE SCALE GENOMIC DNA]</scope>
    <source>
        <strain evidence="16 17">PB6250</strain>
    </source>
</reference>
<dbReference type="PANTHER" id="PTHR47234">
    <property type="match status" value="1"/>
</dbReference>
<keyword evidence="6 11" id="KW-0798">TonB box</keyword>
<evidence type="ECO:0000256" key="6">
    <source>
        <dbReference type="ARBA" id="ARBA00023077"/>
    </source>
</evidence>
<dbReference type="Proteomes" id="UP001387215">
    <property type="component" value="Unassembled WGS sequence"/>
</dbReference>
<dbReference type="Pfam" id="PF00593">
    <property type="entry name" value="TonB_dep_Rec_b-barrel"/>
    <property type="match status" value="1"/>
</dbReference>
<evidence type="ECO:0000256" key="1">
    <source>
        <dbReference type="ARBA" id="ARBA00004571"/>
    </source>
</evidence>
<feature type="short sequence motif" description="TonB C-terminal box" evidence="10">
    <location>
        <begin position="949"/>
        <end position="966"/>
    </location>
</feature>
<gene>
    <name evidence="16" type="ORF">V2J18_16820</name>
</gene>
<dbReference type="EMBL" id="JBANDL010000002">
    <property type="protein sequence ID" value="MEI2456328.1"/>
    <property type="molecule type" value="Genomic_DNA"/>
</dbReference>
<evidence type="ECO:0000256" key="9">
    <source>
        <dbReference type="PROSITE-ProRule" id="PRU01360"/>
    </source>
</evidence>
<evidence type="ECO:0000256" key="12">
    <source>
        <dbReference type="SAM" id="MobiDB-lite"/>
    </source>
</evidence>
<dbReference type="InterPro" id="IPR036942">
    <property type="entry name" value="Beta-barrel_TonB_sf"/>
</dbReference>
<dbReference type="Pfam" id="PF07715">
    <property type="entry name" value="Plug"/>
    <property type="match status" value="1"/>
</dbReference>
<evidence type="ECO:0000256" key="7">
    <source>
        <dbReference type="ARBA" id="ARBA00023136"/>
    </source>
</evidence>
<dbReference type="InterPro" id="IPR000531">
    <property type="entry name" value="Beta-barrel_TonB"/>
</dbReference>
<keyword evidence="8 9" id="KW-0998">Cell outer membrane</keyword>
<keyword evidence="5 13" id="KW-0732">Signal</keyword>
<comment type="similarity">
    <text evidence="9 11">Belongs to the TonB-dependent receptor family.</text>
</comment>
<keyword evidence="7 9" id="KW-0472">Membrane</keyword>
<dbReference type="SUPFAM" id="SSF56935">
    <property type="entry name" value="Porins"/>
    <property type="match status" value="1"/>
</dbReference>
<dbReference type="RefSeq" id="WP_336132396.1">
    <property type="nucleotide sequence ID" value="NZ_JBANDL010000002.1"/>
</dbReference>
<evidence type="ECO:0000256" key="11">
    <source>
        <dbReference type="RuleBase" id="RU003357"/>
    </source>
</evidence>
<keyword evidence="17" id="KW-1185">Reference proteome</keyword>
<name>A0ABU8D5N1_9GAMM</name>
<dbReference type="PROSITE" id="PS01156">
    <property type="entry name" value="TONB_DEPENDENT_REC_2"/>
    <property type="match status" value="1"/>
</dbReference>
<organism evidence="16 17">
    <name type="scientific">Lysobacter firmicutimachus</name>
    <dbReference type="NCBI Taxonomy" id="1792846"/>
    <lineage>
        <taxon>Bacteria</taxon>
        <taxon>Pseudomonadati</taxon>
        <taxon>Pseudomonadota</taxon>
        <taxon>Gammaproteobacteria</taxon>
        <taxon>Lysobacterales</taxon>
        <taxon>Lysobacteraceae</taxon>
        <taxon>Lysobacter</taxon>
    </lineage>
</organism>
<feature type="signal peptide" evidence="13">
    <location>
        <begin position="1"/>
        <end position="31"/>
    </location>
</feature>
<dbReference type="Gene3D" id="2.40.170.20">
    <property type="entry name" value="TonB-dependent receptor, beta-barrel domain"/>
    <property type="match status" value="1"/>
</dbReference>
<comment type="subcellular location">
    <subcellularLocation>
        <location evidence="1 9">Cell outer membrane</location>
        <topology evidence="1 9">Multi-pass membrane protein</topology>
    </subcellularLocation>
</comment>
<keyword evidence="3 9" id="KW-1134">Transmembrane beta strand</keyword>
<dbReference type="PROSITE" id="PS52016">
    <property type="entry name" value="TONB_DEPENDENT_REC_3"/>
    <property type="match status" value="1"/>
</dbReference>
<evidence type="ECO:0000259" key="14">
    <source>
        <dbReference type="Pfam" id="PF00593"/>
    </source>
</evidence>
<keyword evidence="16" id="KW-0675">Receptor</keyword>
<feature type="compositionally biased region" description="Basic and acidic residues" evidence="12">
    <location>
        <begin position="526"/>
        <end position="536"/>
    </location>
</feature>
<evidence type="ECO:0000256" key="10">
    <source>
        <dbReference type="PROSITE-ProRule" id="PRU10144"/>
    </source>
</evidence>
<proteinExistence type="inferred from homology"/>
<dbReference type="PANTHER" id="PTHR47234:SF2">
    <property type="entry name" value="TONB-DEPENDENT RECEPTOR"/>
    <property type="match status" value="1"/>
</dbReference>
<evidence type="ECO:0000256" key="2">
    <source>
        <dbReference type="ARBA" id="ARBA00022448"/>
    </source>
</evidence>
<feature type="chain" id="PRO_5045058459" evidence="13">
    <location>
        <begin position="32"/>
        <end position="966"/>
    </location>
</feature>
<evidence type="ECO:0000259" key="15">
    <source>
        <dbReference type="Pfam" id="PF07715"/>
    </source>
</evidence>
<protein>
    <submittedName>
        <fullName evidence="16">TonB-dependent receptor</fullName>
    </submittedName>
</protein>
<dbReference type="InterPro" id="IPR039426">
    <property type="entry name" value="TonB-dep_rcpt-like"/>
</dbReference>
<feature type="domain" description="TonB-dependent receptor-like beta-barrel" evidence="14">
    <location>
        <begin position="383"/>
        <end position="924"/>
    </location>
</feature>
<feature type="domain" description="TonB-dependent receptor plug" evidence="15">
    <location>
        <begin position="64"/>
        <end position="173"/>
    </location>
</feature>
<evidence type="ECO:0000256" key="4">
    <source>
        <dbReference type="ARBA" id="ARBA00022692"/>
    </source>
</evidence>
<evidence type="ECO:0000313" key="17">
    <source>
        <dbReference type="Proteomes" id="UP001387215"/>
    </source>
</evidence>